<accession>A0A2N0Z885</accession>
<gene>
    <name evidence="1" type="ORF">CWS01_00460</name>
</gene>
<reference evidence="1 2" key="1">
    <citation type="journal article" date="2003" name="Int. J. Syst. Evol. Microbiol.">
        <title>Bacillus nealsonii sp. nov., isolated from a spacecraft-assembly facility, whose spores are gamma-radiation resistant.</title>
        <authorList>
            <person name="Venkateswaran K."/>
            <person name="Kempf M."/>
            <person name="Chen F."/>
            <person name="Satomi M."/>
            <person name="Nicholson W."/>
            <person name="Kern R."/>
        </authorList>
    </citation>
    <scope>NUCLEOTIDE SEQUENCE [LARGE SCALE GENOMIC DNA]</scope>
    <source>
        <strain evidence="1 2">FO-92</strain>
    </source>
</reference>
<protein>
    <submittedName>
        <fullName evidence="1">Uncharacterized protein</fullName>
    </submittedName>
</protein>
<dbReference type="Proteomes" id="UP000233375">
    <property type="component" value="Unassembled WGS sequence"/>
</dbReference>
<evidence type="ECO:0000313" key="1">
    <source>
        <dbReference type="EMBL" id="PKG25736.1"/>
    </source>
</evidence>
<name>A0A2N0Z885_9BACI</name>
<dbReference type="EMBL" id="PISE01000001">
    <property type="protein sequence ID" value="PKG25736.1"/>
    <property type="molecule type" value="Genomic_DNA"/>
</dbReference>
<sequence length="130" mass="14603">MLIVMLSLLGVSVLLFIFSFFAKDPYKSLQDTMDQLSLQTYQELHKVKKKLKLLEEELLLDTIDLSSNYSTTAPVKANAGSSIHAIIKNQIWSLASQGIPVEQIANQSSLSIYEVERIIMEAKENGKLDE</sequence>
<dbReference type="RefSeq" id="WP_101175025.1">
    <property type="nucleotide sequence ID" value="NZ_PISE01000001.1"/>
</dbReference>
<dbReference type="AlphaFoldDB" id="A0A2N0Z885"/>
<keyword evidence="2" id="KW-1185">Reference proteome</keyword>
<comment type="caution">
    <text evidence="1">The sequence shown here is derived from an EMBL/GenBank/DDBJ whole genome shotgun (WGS) entry which is preliminary data.</text>
</comment>
<evidence type="ECO:0000313" key="2">
    <source>
        <dbReference type="Proteomes" id="UP000233375"/>
    </source>
</evidence>
<proteinExistence type="predicted"/>
<organism evidence="1 2">
    <name type="scientific">Niallia nealsonii</name>
    <dbReference type="NCBI Taxonomy" id="115979"/>
    <lineage>
        <taxon>Bacteria</taxon>
        <taxon>Bacillati</taxon>
        <taxon>Bacillota</taxon>
        <taxon>Bacilli</taxon>
        <taxon>Bacillales</taxon>
        <taxon>Bacillaceae</taxon>
        <taxon>Niallia</taxon>
    </lineage>
</organism>
<dbReference type="OrthoDB" id="2454584at2"/>